<keyword evidence="5 8" id="KW-0472">Membrane</keyword>
<accession>A0A840AWU8</accession>
<sequence length="315" mass="34396">MKGGIFGGLGVVILIVLAILGYTSLFVVDQTQQGLVLRFGRPVRVVEEPGLYFKVPLVDNVVLIDNRLLDIDSQPIEVIARDRKRLVVDAFGRYRITDPLLFYQAAGSIDAAEQRLAVILNSAIRGAVGQMDFSNIVRDGRAGLMDSITRQVNAEGQRLGIDVVDVRIRRADLPAANSQAVFQRMQTERQREATDIRSRGEQEARTIRAQADRQATVIVAEANQQAEELRGDGDAEVNKIFAQAYGQDPDFFAFFRSMQAYADALKGETTRIVISPDSPFFRFFKDPNGAGVNRPVAEAPTAPAAAPAAPAPAAP</sequence>
<feature type="compositionally biased region" description="Low complexity" evidence="7">
    <location>
        <begin position="295"/>
        <end position="308"/>
    </location>
</feature>
<feature type="region of interest" description="Disordered" evidence="7">
    <location>
        <begin position="291"/>
        <end position="315"/>
    </location>
</feature>
<keyword evidence="10" id="KW-0378">Hydrolase</keyword>
<dbReference type="Pfam" id="PF01145">
    <property type="entry name" value="Band_7"/>
    <property type="match status" value="1"/>
</dbReference>
<keyword evidence="3 8" id="KW-0812">Transmembrane</keyword>
<dbReference type="Proteomes" id="UP000553963">
    <property type="component" value="Unassembled WGS sequence"/>
</dbReference>
<feature type="domain" description="Band 7" evidence="9">
    <location>
        <begin position="23"/>
        <end position="185"/>
    </location>
</feature>
<name>A0A840AWU8_9HYPH</name>
<dbReference type="PANTHER" id="PTHR42911:SF1">
    <property type="entry name" value="MODULATOR OF FTSH PROTEASE HFLC"/>
    <property type="match status" value="1"/>
</dbReference>
<dbReference type="EMBL" id="JACIDS010000005">
    <property type="protein sequence ID" value="MBB3932875.1"/>
    <property type="molecule type" value="Genomic_DNA"/>
</dbReference>
<dbReference type="InterPro" id="IPR001107">
    <property type="entry name" value="Band_7"/>
</dbReference>
<evidence type="ECO:0000256" key="1">
    <source>
        <dbReference type="ARBA" id="ARBA00004167"/>
    </source>
</evidence>
<evidence type="ECO:0000313" key="10">
    <source>
        <dbReference type="EMBL" id="MBB3932875.1"/>
    </source>
</evidence>
<organism evidence="10 11">
    <name type="scientific">Kaistia hirudinis</name>
    <dbReference type="NCBI Taxonomy" id="1293440"/>
    <lineage>
        <taxon>Bacteria</taxon>
        <taxon>Pseudomonadati</taxon>
        <taxon>Pseudomonadota</taxon>
        <taxon>Alphaproteobacteria</taxon>
        <taxon>Hyphomicrobiales</taxon>
        <taxon>Kaistiaceae</taxon>
        <taxon>Kaistia</taxon>
    </lineage>
</organism>
<reference evidence="10 11" key="1">
    <citation type="submission" date="2020-08" db="EMBL/GenBank/DDBJ databases">
        <title>Genomic Encyclopedia of Type Strains, Phase IV (KMG-IV): sequencing the most valuable type-strain genomes for metagenomic binning, comparative biology and taxonomic classification.</title>
        <authorList>
            <person name="Goeker M."/>
        </authorList>
    </citation>
    <scope>NUCLEOTIDE SEQUENCE [LARGE SCALE GENOMIC DNA]</scope>
    <source>
        <strain evidence="10 11">DSM 25966</strain>
    </source>
</reference>
<dbReference type="GO" id="GO:0016020">
    <property type="term" value="C:membrane"/>
    <property type="evidence" value="ECO:0007669"/>
    <property type="project" value="UniProtKB-SubCell"/>
</dbReference>
<evidence type="ECO:0000256" key="2">
    <source>
        <dbReference type="ARBA" id="ARBA00007862"/>
    </source>
</evidence>
<comment type="subcellular location">
    <subcellularLocation>
        <location evidence="1">Membrane</location>
        <topology evidence="1">Single-pass membrane protein</topology>
    </subcellularLocation>
</comment>
<evidence type="ECO:0000256" key="7">
    <source>
        <dbReference type="SAM" id="MobiDB-lite"/>
    </source>
</evidence>
<proteinExistence type="inferred from homology"/>
<dbReference type="NCBIfam" id="TIGR01932">
    <property type="entry name" value="hflC"/>
    <property type="match status" value="1"/>
</dbReference>
<dbReference type="InterPro" id="IPR036013">
    <property type="entry name" value="Band_7/SPFH_dom_sf"/>
</dbReference>
<evidence type="ECO:0000256" key="3">
    <source>
        <dbReference type="ARBA" id="ARBA00022692"/>
    </source>
</evidence>
<evidence type="ECO:0000256" key="5">
    <source>
        <dbReference type="ARBA" id="ARBA00023136"/>
    </source>
</evidence>
<protein>
    <recommendedName>
        <fullName evidence="6">Protein HflC</fullName>
    </recommendedName>
</protein>
<comment type="function">
    <text evidence="6">HflC and HflK could regulate a protease.</text>
</comment>
<dbReference type="AlphaFoldDB" id="A0A840AWU8"/>
<comment type="caution">
    <text evidence="10">The sequence shown here is derived from an EMBL/GenBank/DDBJ whole genome shotgun (WGS) entry which is preliminary data.</text>
</comment>
<evidence type="ECO:0000256" key="4">
    <source>
        <dbReference type="ARBA" id="ARBA00022989"/>
    </source>
</evidence>
<feature type="transmembrane region" description="Helical" evidence="8">
    <location>
        <begin position="6"/>
        <end position="28"/>
    </location>
</feature>
<dbReference type="PRINTS" id="PR00721">
    <property type="entry name" value="STOMATIN"/>
</dbReference>
<dbReference type="PANTHER" id="PTHR42911">
    <property type="entry name" value="MODULATOR OF FTSH PROTEASE HFLC"/>
    <property type="match status" value="1"/>
</dbReference>
<evidence type="ECO:0000256" key="8">
    <source>
        <dbReference type="SAM" id="Phobius"/>
    </source>
</evidence>
<evidence type="ECO:0000256" key="6">
    <source>
        <dbReference type="PIRNR" id="PIRNR005651"/>
    </source>
</evidence>
<evidence type="ECO:0000313" key="11">
    <source>
        <dbReference type="Proteomes" id="UP000553963"/>
    </source>
</evidence>
<dbReference type="SMART" id="SM00244">
    <property type="entry name" value="PHB"/>
    <property type="match status" value="1"/>
</dbReference>
<keyword evidence="11" id="KW-1185">Reference proteome</keyword>
<keyword evidence="4 8" id="KW-1133">Transmembrane helix</keyword>
<gene>
    <name evidence="10" type="ORF">GGR25_003939</name>
</gene>
<dbReference type="SUPFAM" id="SSF117892">
    <property type="entry name" value="Band 7/SPFH domain"/>
    <property type="match status" value="1"/>
</dbReference>
<dbReference type="InterPro" id="IPR010200">
    <property type="entry name" value="HflC"/>
</dbReference>
<dbReference type="GO" id="GO:0006508">
    <property type="term" value="P:proteolysis"/>
    <property type="evidence" value="ECO:0007669"/>
    <property type="project" value="UniProtKB-KW"/>
</dbReference>
<dbReference type="Gene3D" id="3.30.479.30">
    <property type="entry name" value="Band 7 domain"/>
    <property type="match status" value="1"/>
</dbReference>
<dbReference type="PIRSF" id="PIRSF005651">
    <property type="entry name" value="HflC"/>
    <property type="match status" value="1"/>
</dbReference>
<dbReference type="GO" id="GO:0008233">
    <property type="term" value="F:peptidase activity"/>
    <property type="evidence" value="ECO:0007669"/>
    <property type="project" value="UniProtKB-KW"/>
</dbReference>
<dbReference type="RefSeq" id="WP_183400535.1">
    <property type="nucleotide sequence ID" value="NZ_JACIDS010000005.1"/>
</dbReference>
<dbReference type="InterPro" id="IPR001972">
    <property type="entry name" value="Stomatin_HflK_fam"/>
</dbReference>
<evidence type="ECO:0000259" key="9">
    <source>
        <dbReference type="SMART" id="SM00244"/>
    </source>
</evidence>
<dbReference type="CDD" id="cd03405">
    <property type="entry name" value="SPFH_HflC"/>
    <property type="match status" value="1"/>
</dbReference>
<comment type="similarity">
    <text evidence="2 6">Belongs to the band 7/mec-2 family. HflC subfamily.</text>
</comment>
<keyword evidence="10" id="KW-0645">Protease</keyword>